<keyword evidence="7" id="KW-0788">Thiol protease</keyword>
<accession>G0VJ41</accession>
<dbReference type="EC" id="3.4.19.12" evidence="3"/>
<evidence type="ECO:0000259" key="14">
    <source>
        <dbReference type="PROSITE" id="PS50235"/>
    </source>
</evidence>
<dbReference type="EMBL" id="HE576759">
    <property type="protein sequence ID" value="CCC71520.1"/>
    <property type="molecule type" value="Genomic_DNA"/>
</dbReference>
<dbReference type="GO" id="GO:0061578">
    <property type="term" value="F:K63-linked deubiquitinase activity"/>
    <property type="evidence" value="ECO:0007669"/>
    <property type="project" value="EnsemblFungi"/>
</dbReference>
<evidence type="ECO:0000256" key="8">
    <source>
        <dbReference type="ARBA" id="ARBA00040966"/>
    </source>
</evidence>
<dbReference type="InterPro" id="IPR025305">
    <property type="entry name" value="UCH_repeat_domain"/>
</dbReference>
<dbReference type="GO" id="GO:0070301">
    <property type="term" value="P:cellular response to hydrogen peroxide"/>
    <property type="evidence" value="ECO:0007669"/>
    <property type="project" value="EnsemblFungi"/>
</dbReference>
<feature type="compositionally biased region" description="Polar residues" evidence="13">
    <location>
        <begin position="875"/>
        <end position="887"/>
    </location>
</feature>
<evidence type="ECO:0000256" key="13">
    <source>
        <dbReference type="SAM" id="MobiDB-lite"/>
    </source>
</evidence>
<feature type="compositionally biased region" description="Polar residues" evidence="13">
    <location>
        <begin position="822"/>
        <end position="835"/>
    </location>
</feature>
<dbReference type="PROSITE" id="PS00972">
    <property type="entry name" value="USP_1"/>
    <property type="match status" value="1"/>
</dbReference>
<evidence type="ECO:0000256" key="3">
    <source>
        <dbReference type="ARBA" id="ARBA00012759"/>
    </source>
</evidence>
<comment type="similarity">
    <text evidence="2">Belongs to the peptidase C19 family.</text>
</comment>
<dbReference type="Proteomes" id="UP000001640">
    <property type="component" value="Chromosome 8"/>
</dbReference>
<protein>
    <recommendedName>
        <fullName evidence="8">Ubiquitin carboxyl-terminal hydrolase 2</fullName>
        <ecNumber evidence="3">3.4.19.12</ecNumber>
    </recommendedName>
    <alternativeName>
        <fullName evidence="10">Deubiquitinating enzyme 2</fullName>
    </alternativeName>
    <alternativeName>
        <fullName evidence="9">Ubiquitin thioesterase 2</fullName>
    </alternativeName>
    <alternativeName>
        <fullName evidence="11">Ubiquitin-specific-processing protease 2</fullName>
    </alternativeName>
</protein>
<evidence type="ECO:0000256" key="12">
    <source>
        <dbReference type="SAM" id="Coils"/>
    </source>
</evidence>
<feature type="region of interest" description="Disordered" evidence="13">
    <location>
        <begin position="1"/>
        <end position="27"/>
    </location>
</feature>
<keyword evidence="6" id="KW-0378">Hydrolase</keyword>
<evidence type="ECO:0000256" key="11">
    <source>
        <dbReference type="ARBA" id="ARBA00042737"/>
    </source>
</evidence>
<sequence length="1269" mass="146008">MLQDNEQVSSTTENASPMLDVSERKDTQRIEVRVADDGKQLLYPNVENHFPMKTAERLIDDIIADLSFLTGIAVDNGSRGDIDTMLGNGILKQSMLNYSKVKNQPGSFEMGSLIDQVTLQTKYEYKSVTCPELNKLQVFFGVLFNNSTQITNLDEVTQFPIYHLKVTVKTRNHLELTKKHAGVTQFHLVDQLHVYDKQDIPTFNPEDPNLLDYAIYVSNDTNKLILIEVFKPEFQSADEIESFKSENINERYQKACEQFDTLNPNEPPTQLDCLNTLFKVFKGPLSRKSSDEPSKTIDSTNKTLNSHINPEWLTSKYGFNIVVDEDLPNAQQSVEYEPPELVNYVEDFEVRRLRETYIRRCLQLIFWGKLSINLRINDPTLKNSKSYKSINALQTNFTITPLLQLFKGSGQNFLMGPESRSPLDFNFHFINLSACYHYTDRDVIRNYERLCHLDPQNVGVYFDALNYIANTKGSYQLIAYCGKQDIVGQEALDQALKSFNLDPMEVDITKINDSVLLTLYKNELKISTSDIPNLKNAMRLFAKVKHSSKLKFYIDHEPYRRVAQAYETLDIDESVDDDIVQTAYDIKVVDSPGLTMDCDRALYTIAIHKRSLLLFTFLIERCPDFQEYYCPDRFTYHDALSMFQVNENAADELIIKNFQARWFNESVFEPESFVICVHALVEIGLQRNSSLISNFLQTGKIDPNCLPIKDWPAGINNIGNTCYLNSLLQYYFSIAPLRNYVLQYSKTIEDFKTLENNASTVRRIGGREVSNNEVERSIQFIYQLRDLFHAMVYSNERCVTPRRELAYLAFAPSNIEVEFETNENQPATQQDNPEVTTAELGQDKDEKERSVDSGDISMSDNITPKDAEEEEDQVAESNKNQDVSAIVSSPTKDIIMTDNTDTVVSNEGTSTKVAKISSDQLENALEMGRQQDVTECIGNVLFQLESGSEPLDLHENDNEQDDLVKQLFYGELEQTIVPLANPDQRRPKLERFLSLLVNIGDHPRDIYDALDLYFKDEYLKMEEYGDVKRTVAVTKFPTILQIQIQRVYYDREKFMPFKSIEPLPFEEKIYMDRYSVTDNPELIARKNETLLMKEKLVELKKKQRDLLSRNSVGLSKKDSYIELGKLLSSDSLESQGIILPEKDEMVSSLKTLTAGIDDELNQLYAEISQLEETINGQFNEFKGIGYSIFAVFIHRGEASYGHYWIYIKDRSQNGIWRKYNDETVSEVPEEEVYNFTEGNTATPYFLVYVKEGEEQEIEPLKRIIETNQE</sequence>
<dbReference type="PANTHER" id="PTHR43982">
    <property type="entry name" value="UBIQUITIN CARBOXYL-TERMINAL HYDROLASE"/>
    <property type="match status" value="1"/>
</dbReference>
<dbReference type="InParanoid" id="G0VJ41"/>
<dbReference type="SUPFAM" id="SSF54001">
    <property type="entry name" value="Cysteine proteinases"/>
    <property type="match status" value="1"/>
</dbReference>
<evidence type="ECO:0000313" key="15">
    <source>
        <dbReference type="EMBL" id="CCC71520.1"/>
    </source>
</evidence>
<evidence type="ECO:0000256" key="7">
    <source>
        <dbReference type="ARBA" id="ARBA00022807"/>
    </source>
</evidence>
<name>G0VJ41_NAUCA</name>
<feature type="compositionally biased region" description="Basic and acidic residues" evidence="13">
    <location>
        <begin position="841"/>
        <end position="852"/>
    </location>
</feature>
<dbReference type="GO" id="GO:0070628">
    <property type="term" value="F:proteasome binding"/>
    <property type="evidence" value="ECO:0007669"/>
    <property type="project" value="TreeGrafter"/>
</dbReference>
<dbReference type="HOGENOM" id="CLU_003155_1_0_1"/>
<dbReference type="FunCoup" id="G0VJ41">
    <property type="interactions" value="100"/>
</dbReference>
<dbReference type="RefSeq" id="XP_003677867.1">
    <property type="nucleotide sequence ID" value="XM_003677819.1"/>
</dbReference>
<dbReference type="PANTHER" id="PTHR43982:SF6">
    <property type="entry name" value="UBIQUITIN CARBOXYL-TERMINAL HYDROLASE 2-RELATED"/>
    <property type="match status" value="1"/>
</dbReference>
<dbReference type="KEGG" id="ncs:NCAS_0H02100"/>
<dbReference type="MEROPS" id="C19.003"/>
<dbReference type="PROSITE" id="PS50235">
    <property type="entry name" value="USP_3"/>
    <property type="match status" value="1"/>
</dbReference>
<evidence type="ECO:0000313" key="16">
    <source>
        <dbReference type="Proteomes" id="UP000001640"/>
    </source>
</evidence>
<evidence type="ECO:0000256" key="5">
    <source>
        <dbReference type="ARBA" id="ARBA00022786"/>
    </source>
</evidence>
<dbReference type="FunFam" id="3.90.70.10:FF:000176">
    <property type="entry name" value="Ubiquitin-specific protease"/>
    <property type="match status" value="1"/>
</dbReference>
<evidence type="ECO:0000256" key="4">
    <source>
        <dbReference type="ARBA" id="ARBA00022670"/>
    </source>
</evidence>
<dbReference type="InterPro" id="IPR018200">
    <property type="entry name" value="USP_CS"/>
</dbReference>
<dbReference type="InterPro" id="IPR001394">
    <property type="entry name" value="Peptidase_C19_UCH"/>
</dbReference>
<evidence type="ECO:0000256" key="9">
    <source>
        <dbReference type="ARBA" id="ARBA00041732"/>
    </source>
</evidence>
<keyword evidence="12" id="KW-0175">Coiled coil</keyword>
<proteinExistence type="inferred from homology"/>
<dbReference type="OMA" id="MDIGDAY"/>
<dbReference type="eggNOG" id="KOG1863">
    <property type="taxonomic scope" value="Eukaryota"/>
</dbReference>
<feature type="region of interest" description="Disordered" evidence="13">
    <location>
        <begin position="822"/>
        <end position="887"/>
    </location>
</feature>
<dbReference type="GO" id="GO:0061136">
    <property type="term" value="P:regulation of proteasomal protein catabolic process"/>
    <property type="evidence" value="ECO:0007669"/>
    <property type="project" value="TreeGrafter"/>
</dbReference>
<dbReference type="GO" id="GO:0010992">
    <property type="term" value="P:ubiquitin recycling"/>
    <property type="evidence" value="ECO:0007669"/>
    <property type="project" value="EnsemblFungi"/>
</dbReference>
<dbReference type="InterPro" id="IPR028889">
    <property type="entry name" value="USP"/>
</dbReference>
<evidence type="ECO:0000256" key="2">
    <source>
        <dbReference type="ARBA" id="ARBA00009085"/>
    </source>
</evidence>
<feature type="coiled-coil region" evidence="12">
    <location>
        <begin position="1153"/>
        <end position="1180"/>
    </location>
</feature>
<evidence type="ECO:0000256" key="10">
    <source>
        <dbReference type="ARBA" id="ARBA00042236"/>
    </source>
</evidence>
<gene>
    <name evidence="15" type="primary">NCAS0H02100</name>
    <name evidence="15" type="ordered locus">NCAS_0H02100</name>
</gene>
<dbReference type="GO" id="GO:0016579">
    <property type="term" value="P:protein deubiquitination"/>
    <property type="evidence" value="ECO:0007669"/>
    <property type="project" value="EnsemblFungi"/>
</dbReference>
<dbReference type="InterPro" id="IPR044635">
    <property type="entry name" value="UBP14-like"/>
</dbReference>
<keyword evidence="5" id="KW-0833">Ubl conjugation pathway</keyword>
<keyword evidence="16" id="KW-1185">Reference proteome</keyword>
<feature type="compositionally biased region" description="Polar residues" evidence="13">
    <location>
        <begin position="1"/>
        <end position="15"/>
    </location>
</feature>
<reference key="2">
    <citation type="submission" date="2011-08" db="EMBL/GenBank/DDBJ databases">
        <title>Genome sequence of Naumovozyma castellii.</title>
        <authorList>
            <person name="Gordon J.L."/>
            <person name="Armisen D."/>
            <person name="Proux-Wera E."/>
            <person name="OhEigeartaigh S.S."/>
            <person name="Byrne K.P."/>
            <person name="Wolfe K.H."/>
        </authorList>
    </citation>
    <scope>NUCLEOTIDE SEQUENCE</scope>
    <source>
        <strain>Type strain:CBS 4309</strain>
    </source>
</reference>
<dbReference type="GO" id="GO:0010636">
    <property type="term" value="P:positive regulation of mitochondrial fusion"/>
    <property type="evidence" value="ECO:0007669"/>
    <property type="project" value="EnsemblFungi"/>
</dbReference>
<keyword evidence="4" id="KW-0645">Protease</keyword>
<dbReference type="STRING" id="1064592.G0VJ41"/>
<dbReference type="GeneID" id="96905197"/>
<dbReference type="GO" id="GO:0043161">
    <property type="term" value="P:proteasome-mediated ubiquitin-dependent protein catabolic process"/>
    <property type="evidence" value="ECO:0007669"/>
    <property type="project" value="InterPro"/>
</dbReference>
<dbReference type="OrthoDB" id="2420415at2759"/>
<comment type="catalytic activity">
    <reaction evidence="1">
        <text>Thiol-dependent hydrolysis of ester, thioester, amide, peptide and isopeptide bonds formed by the C-terminal Gly of ubiquitin (a 76-residue protein attached to proteins as an intracellular targeting signal).</text>
        <dbReference type="EC" id="3.4.19.12"/>
    </reaction>
</comment>
<dbReference type="CDD" id="cd02666">
    <property type="entry name" value="Peptidase_C19J"/>
    <property type="match status" value="1"/>
</dbReference>
<feature type="domain" description="USP" evidence="14">
    <location>
        <begin position="713"/>
        <end position="1251"/>
    </location>
</feature>
<dbReference type="Gene3D" id="3.90.70.10">
    <property type="entry name" value="Cysteine proteinases"/>
    <property type="match status" value="2"/>
</dbReference>
<evidence type="ECO:0000256" key="6">
    <source>
        <dbReference type="ARBA" id="ARBA00022801"/>
    </source>
</evidence>
<dbReference type="Pfam" id="PF00443">
    <property type="entry name" value="UCH"/>
    <property type="match status" value="1"/>
</dbReference>
<dbReference type="AlphaFoldDB" id="G0VJ41"/>
<dbReference type="GO" id="GO:0004843">
    <property type="term" value="F:cysteine-type deubiquitinase activity"/>
    <property type="evidence" value="ECO:0007669"/>
    <property type="project" value="UniProtKB-EC"/>
</dbReference>
<dbReference type="Pfam" id="PF13446">
    <property type="entry name" value="RPT"/>
    <property type="match status" value="3"/>
</dbReference>
<organism evidence="15 16">
    <name type="scientific">Naumovozyma castellii</name>
    <name type="common">Yeast</name>
    <name type="synonym">Saccharomyces castellii</name>
    <dbReference type="NCBI Taxonomy" id="27288"/>
    <lineage>
        <taxon>Eukaryota</taxon>
        <taxon>Fungi</taxon>
        <taxon>Dikarya</taxon>
        <taxon>Ascomycota</taxon>
        <taxon>Saccharomycotina</taxon>
        <taxon>Saccharomycetes</taxon>
        <taxon>Saccharomycetales</taxon>
        <taxon>Saccharomycetaceae</taxon>
        <taxon>Naumovozyma</taxon>
    </lineage>
</organism>
<reference evidence="15 16" key="1">
    <citation type="journal article" date="2011" name="Proc. Natl. Acad. Sci. U.S.A.">
        <title>Evolutionary erosion of yeast sex chromosomes by mating-type switching accidents.</title>
        <authorList>
            <person name="Gordon J.L."/>
            <person name="Armisen D."/>
            <person name="Proux-Wera E."/>
            <person name="Oheigeartaigh S.S."/>
            <person name="Byrne K.P."/>
            <person name="Wolfe K.H."/>
        </authorList>
    </citation>
    <scope>NUCLEOTIDE SEQUENCE [LARGE SCALE GENOMIC DNA]</scope>
    <source>
        <strain evidence="16">ATCC 76901 / BCRC 22586 / CBS 4309 / NBRC 1992 / NRRL Y-12630</strain>
    </source>
</reference>
<evidence type="ECO:0000256" key="1">
    <source>
        <dbReference type="ARBA" id="ARBA00000707"/>
    </source>
</evidence>
<dbReference type="InterPro" id="IPR038765">
    <property type="entry name" value="Papain-like_cys_pep_sf"/>
</dbReference>
<dbReference type="GO" id="GO:0043162">
    <property type="term" value="P:ubiquitin-dependent protein catabolic process via the multivesicular body sorting pathway"/>
    <property type="evidence" value="ECO:0007669"/>
    <property type="project" value="EnsemblFungi"/>
</dbReference>